<reference evidence="3" key="1">
    <citation type="submission" date="2023-08" db="EMBL/GenBank/DDBJ databases">
        <title>Rhodospirillaceae gen. nov., a novel taxon isolated from the Yangtze River Yuezi River estuary sludge.</title>
        <authorList>
            <person name="Ruan L."/>
        </authorList>
    </citation>
    <scope>NUCLEOTIDE SEQUENCE [LARGE SCALE GENOMIC DNA]</scope>
    <source>
        <strain evidence="3">R-7</strain>
    </source>
</reference>
<comment type="similarity">
    <text evidence="1">Belongs to the transferase hexapeptide repeat family.</text>
</comment>
<organism evidence="2 3">
    <name type="scientific">Dongia sedimenti</name>
    <dbReference type="NCBI Taxonomy" id="3064282"/>
    <lineage>
        <taxon>Bacteria</taxon>
        <taxon>Pseudomonadati</taxon>
        <taxon>Pseudomonadota</taxon>
        <taxon>Alphaproteobacteria</taxon>
        <taxon>Rhodospirillales</taxon>
        <taxon>Dongiaceae</taxon>
        <taxon>Dongia</taxon>
    </lineage>
</organism>
<dbReference type="SUPFAM" id="SSF51161">
    <property type="entry name" value="Trimeric LpxA-like enzymes"/>
    <property type="match status" value="1"/>
</dbReference>
<evidence type="ECO:0000313" key="2">
    <source>
        <dbReference type="EMBL" id="MDQ7248373.1"/>
    </source>
</evidence>
<dbReference type="EMBL" id="JAUYVI010000003">
    <property type="protein sequence ID" value="MDQ7248373.1"/>
    <property type="molecule type" value="Genomic_DNA"/>
</dbReference>
<evidence type="ECO:0000256" key="1">
    <source>
        <dbReference type="ARBA" id="ARBA00007274"/>
    </source>
</evidence>
<comment type="caution">
    <text evidence="2">The sequence shown here is derived from an EMBL/GenBank/DDBJ whole genome shotgun (WGS) entry which is preliminary data.</text>
</comment>
<gene>
    <name evidence="2" type="ORF">Q8A70_11885</name>
</gene>
<keyword evidence="3" id="KW-1185">Reference proteome</keyword>
<dbReference type="PANTHER" id="PTHR43300:SF7">
    <property type="entry name" value="UDP-N-ACETYLBACILLOSAMINE N-ACETYLTRANSFERASE"/>
    <property type="match status" value="1"/>
</dbReference>
<dbReference type="InterPro" id="IPR011004">
    <property type="entry name" value="Trimer_LpxA-like_sf"/>
</dbReference>
<dbReference type="Pfam" id="PF00132">
    <property type="entry name" value="Hexapep"/>
    <property type="match status" value="1"/>
</dbReference>
<dbReference type="Gene3D" id="3.40.50.20">
    <property type="match status" value="1"/>
</dbReference>
<evidence type="ECO:0000313" key="3">
    <source>
        <dbReference type="Proteomes" id="UP001230156"/>
    </source>
</evidence>
<dbReference type="InterPro" id="IPR020019">
    <property type="entry name" value="AcTrfase_PglD-like"/>
</dbReference>
<dbReference type="InterPro" id="IPR050179">
    <property type="entry name" value="Trans_hexapeptide_repeat"/>
</dbReference>
<dbReference type="Proteomes" id="UP001230156">
    <property type="component" value="Unassembled WGS sequence"/>
</dbReference>
<dbReference type="RefSeq" id="WP_379955829.1">
    <property type="nucleotide sequence ID" value="NZ_JAUYVI010000003.1"/>
</dbReference>
<dbReference type="PANTHER" id="PTHR43300">
    <property type="entry name" value="ACETYLTRANSFERASE"/>
    <property type="match status" value="1"/>
</dbReference>
<dbReference type="CDD" id="cd03360">
    <property type="entry name" value="LbH_AT_putative"/>
    <property type="match status" value="1"/>
</dbReference>
<sequence length="231" mass="23697">MTALRLFGGGTRASVIVDFVRWRLADRFELQGFYDDNPSAGGALGIPRLGDVADGLRDMNGGDGAAVLALGTYASWRACELLHELRRRRVPVASLVSPMASISPSAEIGPGALILDGVFIGARARIGALLTANALAIIEHDTTLGHNVMLGSGAAIAGFAHIEDHCFIGTNATVLPKVVVGSGTLLAAGSTASRDLPAGVIAVGAPAKTQRSVGEGDEVPTSARISVLPRP</sequence>
<dbReference type="Gene3D" id="2.160.10.10">
    <property type="entry name" value="Hexapeptide repeat proteins"/>
    <property type="match status" value="1"/>
</dbReference>
<dbReference type="InterPro" id="IPR001451">
    <property type="entry name" value="Hexapep"/>
</dbReference>
<name>A0ABU0YKX2_9PROT</name>
<protein>
    <submittedName>
        <fullName evidence="2">Acetyltransferase</fullName>
    </submittedName>
</protein>
<accession>A0ABU0YKX2</accession>
<proteinExistence type="inferred from homology"/>